<reference evidence="2 3" key="1">
    <citation type="submission" date="2018-06" db="EMBL/GenBank/DDBJ databases">
        <authorList>
            <consortium name="Pathogen Informatics"/>
            <person name="Doyle S."/>
        </authorList>
    </citation>
    <scope>NUCLEOTIDE SEQUENCE [LARGE SCALE GENOMIC DNA]</scope>
    <source>
        <strain evidence="2 3">NCTC12360</strain>
    </source>
</reference>
<keyword evidence="3" id="KW-1185">Reference proteome</keyword>
<name>A0A376H203_ENTGA</name>
<evidence type="ECO:0000313" key="3">
    <source>
        <dbReference type="Proteomes" id="UP000254807"/>
    </source>
</evidence>
<dbReference type="CDD" id="cd00009">
    <property type="entry name" value="AAA"/>
    <property type="match status" value="1"/>
</dbReference>
<feature type="domain" description="AAA+ ATPase" evidence="1">
    <location>
        <begin position="123"/>
        <end position="258"/>
    </location>
</feature>
<evidence type="ECO:0000259" key="1">
    <source>
        <dbReference type="SMART" id="SM00382"/>
    </source>
</evidence>
<dbReference type="GO" id="GO:0005524">
    <property type="term" value="F:ATP binding"/>
    <property type="evidence" value="ECO:0007669"/>
    <property type="project" value="InterPro"/>
</dbReference>
<dbReference type="AlphaFoldDB" id="A0A376H203"/>
<dbReference type="EMBL" id="UFYW01000001">
    <property type="protein sequence ID" value="STD83660.1"/>
    <property type="molecule type" value="Genomic_DNA"/>
</dbReference>
<dbReference type="Pfam" id="PF01695">
    <property type="entry name" value="IstB_IS21"/>
    <property type="match status" value="1"/>
</dbReference>
<gene>
    <name evidence="2" type="primary">dnaC_1</name>
    <name evidence="2" type="ORF">NCTC12360_02133</name>
</gene>
<dbReference type="Gene3D" id="3.40.50.300">
    <property type="entry name" value="P-loop containing nucleotide triphosphate hydrolases"/>
    <property type="match status" value="1"/>
</dbReference>
<dbReference type="Proteomes" id="UP000254807">
    <property type="component" value="Unassembled WGS sequence"/>
</dbReference>
<evidence type="ECO:0000313" key="2">
    <source>
        <dbReference type="EMBL" id="STD83660.1"/>
    </source>
</evidence>
<dbReference type="PANTHER" id="PTHR30050:SF4">
    <property type="entry name" value="ATP-BINDING PROTEIN RV3427C IN INSERTION SEQUENCE-RELATED"/>
    <property type="match status" value="1"/>
</dbReference>
<dbReference type="InterPro" id="IPR003593">
    <property type="entry name" value="AAA+_ATPase"/>
</dbReference>
<dbReference type="InterPro" id="IPR027417">
    <property type="entry name" value="P-loop_NTPase"/>
</dbReference>
<dbReference type="InterPro" id="IPR002611">
    <property type="entry name" value="IstB_ATP-bd"/>
</dbReference>
<protein>
    <submittedName>
        <fullName evidence="2">DNA replication protein DnaC</fullName>
    </submittedName>
</protein>
<organism evidence="2 3">
    <name type="scientific">Enterococcus gallinarum</name>
    <dbReference type="NCBI Taxonomy" id="1353"/>
    <lineage>
        <taxon>Bacteria</taxon>
        <taxon>Bacillati</taxon>
        <taxon>Bacillota</taxon>
        <taxon>Bacilli</taxon>
        <taxon>Lactobacillales</taxon>
        <taxon>Enterococcaceae</taxon>
        <taxon>Enterococcus</taxon>
    </lineage>
</organism>
<dbReference type="SMART" id="SM00382">
    <property type="entry name" value="AAA"/>
    <property type="match status" value="1"/>
</dbReference>
<dbReference type="RefSeq" id="WP_060815517.1">
    <property type="nucleotide sequence ID" value="NZ_JBHULA010000030.1"/>
</dbReference>
<dbReference type="SUPFAM" id="SSF52540">
    <property type="entry name" value="P-loop containing nucleoside triphosphate hydrolases"/>
    <property type="match status" value="1"/>
</dbReference>
<dbReference type="OrthoDB" id="2052561at2"/>
<dbReference type="GO" id="GO:0006260">
    <property type="term" value="P:DNA replication"/>
    <property type="evidence" value="ECO:0007669"/>
    <property type="project" value="TreeGrafter"/>
</dbReference>
<proteinExistence type="predicted"/>
<dbReference type="PANTHER" id="PTHR30050">
    <property type="entry name" value="CHROMOSOMAL REPLICATION INITIATOR PROTEIN DNAA"/>
    <property type="match status" value="1"/>
</dbReference>
<accession>A0A376H203</accession>
<sequence>MQSVALGISQLIDKVLIKRGVCPECNEPLYSWRTKNPDGSDRCAPTCMQCGYSDLKLKEDQQTARIYNESLKARAISFFKNGSVVGNKSLFDCSLRNFKVVDQETKIALETAKRYITAVLLGKPVHLVLSGKAGVGKSHLAMSIAWEVLKRSNYAKKILFISYQEMLEQIRFSYNNQELRRMIEGSLVADIKTAHLVVIDDIGAELGKSAGTSREFGASTLNSFLEARQDRATVVTTNLSSKELSESYGSRIVSRLYSHSDGFSIKMNRTADKRVQGVSA</sequence>